<name>A0A8B6DJJ0_MYTGA</name>
<dbReference type="Proteomes" id="UP000596742">
    <property type="component" value="Unassembled WGS sequence"/>
</dbReference>
<evidence type="ECO:0008006" key="3">
    <source>
        <dbReference type="Google" id="ProtNLM"/>
    </source>
</evidence>
<organism evidence="1 2">
    <name type="scientific">Mytilus galloprovincialis</name>
    <name type="common">Mediterranean mussel</name>
    <dbReference type="NCBI Taxonomy" id="29158"/>
    <lineage>
        <taxon>Eukaryota</taxon>
        <taxon>Metazoa</taxon>
        <taxon>Spiralia</taxon>
        <taxon>Lophotrochozoa</taxon>
        <taxon>Mollusca</taxon>
        <taxon>Bivalvia</taxon>
        <taxon>Autobranchia</taxon>
        <taxon>Pteriomorphia</taxon>
        <taxon>Mytilida</taxon>
        <taxon>Mytiloidea</taxon>
        <taxon>Mytilidae</taxon>
        <taxon>Mytilinae</taxon>
        <taxon>Mytilus</taxon>
    </lineage>
</organism>
<dbReference type="EMBL" id="UYJE01003664">
    <property type="protein sequence ID" value="VDI21192.1"/>
    <property type="molecule type" value="Genomic_DNA"/>
</dbReference>
<keyword evidence="2" id="KW-1185">Reference proteome</keyword>
<sequence length="218" mass="25379">MRSGMRYQIYTLNVAKKKYWITPEIWNQINIKRQTKKKVINTKSPRLKNKYQQEYSGIHRNVKTLVRADKRRYKDNYANQAEEAVNKREQGNLYKITKIICRKGKSSPNILVKDKQRNLLTSEIEQEKRWAEHFGEILNRSSPKELPTIPEPSIELEISIEPPTISEIVAAIKTLKNGKAPGSDNLNVELFKTDPILAANTLQPIFHKIWKEVEVPTE</sequence>
<proteinExistence type="predicted"/>
<accession>A0A8B6DJJ0</accession>
<dbReference type="OrthoDB" id="6142323at2759"/>
<protein>
    <recommendedName>
        <fullName evidence="3">Reverse transcriptase domain-containing protein</fullName>
    </recommendedName>
</protein>
<reference evidence="1" key="1">
    <citation type="submission" date="2018-11" db="EMBL/GenBank/DDBJ databases">
        <authorList>
            <person name="Alioto T."/>
            <person name="Alioto T."/>
        </authorList>
    </citation>
    <scope>NUCLEOTIDE SEQUENCE</scope>
</reference>
<evidence type="ECO:0000313" key="2">
    <source>
        <dbReference type="Proteomes" id="UP000596742"/>
    </source>
</evidence>
<comment type="caution">
    <text evidence="1">The sequence shown here is derived from an EMBL/GenBank/DDBJ whole genome shotgun (WGS) entry which is preliminary data.</text>
</comment>
<gene>
    <name evidence="1" type="ORF">MGAL_10B068614</name>
</gene>
<dbReference type="AlphaFoldDB" id="A0A8B6DJJ0"/>
<evidence type="ECO:0000313" key="1">
    <source>
        <dbReference type="EMBL" id="VDI21192.1"/>
    </source>
</evidence>